<proteinExistence type="predicted"/>
<protein>
    <submittedName>
        <fullName evidence="7">Uncharacterized conserved protein</fullName>
    </submittedName>
</protein>
<dbReference type="GO" id="GO:0004322">
    <property type="term" value="F:ferroxidase activity"/>
    <property type="evidence" value="ECO:0007669"/>
    <property type="project" value="InterPro"/>
</dbReference>
<dbReference type="Gene3D" id="6.10.140.1960">
    <property type="match status" value="1"/>
</dbReference>
<keyword evidence="1" id="KW-0409">Iron storage</keyword>
<name>A0AAX1TUX9_9FUSO</name>
<reference evidence="7 8" key="1">
    <citation type="submission" date="2018-06" db="EMBL/GenBank/DDBJ databases">
        <authorList>
            <consortium name="Pathogen Informatics"/>
            <person name="Doyle S."/>
        </authorList>
    </citation>
    <scope>NUCLEOTIDE SEQUENCE [LARGE SCALE GENOMIC DNA]</scope>
    <source>
        <strain evidence="7 8">NCTC12112</strain>
    </source>
</reference>
<evidence type="ECO:0000256" key="2">
    <source>
        <dbReference type="ARBA" id="ARBA00022723"/>
    </source>
</evidence>
<dbReference type="InterPro" id="IPR009078">
    <property type="entry name" value="Ferritin-like_SF"/>
</dbReference>
<dbReference type="InterPro" id="IPR030907">
    <property type="entry name" value="Ferrit_encaps"/>
</dbReference>
<accession>A0AAX1TUX9</accession>
<dbReference type="RefSeq" id="WP_005977512.1">
    <property type="nucleotide sequence ID" value="NZ_BAABXY010000001.1"/>
</dbReference>
<evidence type="ECO:0000256" key="3">
    <source>
        <dbReference type="ARBA" id="ARBA00023004"/>
    </source>
</evidence>
<dbReference type="Pfam" id="PF22277">
    <property type="entry name" value="EncFtn-like"/>
    <property type="match status" value="1"/>
</dbReference>
<dbReference type="GeneID" id="78455916"/>
<comment type="subcellular location">
    <subcellularLocation>
        <location evidence="4">Encapsulin nanocompartment</location>
    </subcellularLocation>
</comment>
<feature type="compositionally biased region" description="Polar residues" evidence="6">
    <location>
        <begin position="107"/>
        <end position="119"/>
    </location>
</feature>
<dbReference type="SUPFAM" id="SSF47240">
    <property type="entry name" value="Ferritin-like"/>
    <property type="match status" value="1"/>
</dbReference>
<dbReference type="InterPro" id="IPR054581">
    <property type="entry name" value="EncFtn-like"/>
</dbReference>
<evidence type="ECO:0000313" key="8">
    <source>
        <dbReference type="Proteomes" id="UP000249008"/>
    </source>
</evidence>
<dbReference type="NCBIfam" id="TIGR04535">
    <property type="entry name" value="ferrit_encaps"/>
    <property type="match status" value="1"/>
</dbReference>
<gene>
    <name evidence="7" type="ORF">NCTC12112_01349</name>
</gene>
<dbReference type="KEGG" id="ful:C4N20_13900"/>
<sequence>MVEAMKAMQESMKSLSNNTKDITRAIESLREELDAVDVYNQRAELATDDELRKLMIHNRNEEIEHAAMIIEWLRRTIPEFDHELKDYLFTEGSLEDIEAQATAGEGAQSSSSLKIGNLK</sequence>
<evidence type="ECO:0000313" key="7">
    <source>
        <dbReference type="EMBL" id="SQJ02404.1"/>
    </source>
</evidence>
<organism evidence="7 8">
    <name type="scientific">Fusobacterium ulcerans</name>
    <dbReference type="NCBI Taxonomy" id="861"/>
    <lineage>
        <taxon>Bacteria</taxon>
        <taxon>Fusobacteriati</taxon>
        <taxon>Fusobacteriota</taxon>
        <taxon>Fusobacteriia</taxon>
        <taxon>Fusobacteriales</taxon>
        <taxon>Fusobacteriaceae</taxon>
        <taxon>Fusobacterium</taxon>
    </lineage>
</organism>
<keyword evidence="2" id="KW-0479">Metal-binding</keyword>
<dbReference type="CDD" id="cd00657">
    <property type="entry name" value="Ferritin_like"/>
    <property type="match status" value="1"/>
</dbReference>
<feature type="region of interest" description="Disordered" evidence="6">
    <location>
        <begin position="100"/>
        <end position="119"/>
    </location>
</feature>
<evidence type="ECO:0000256" key="4">
    <source>
        <dbReference type="ARBA" id="ARBA00033738"/>
    </source>
</evidence>
<keyword evidence="3" id="KW-0408">Iron</keyword>
<dbReference type="Proteomes" id="UP000249008">
    <property type="component" value="Chromosome 1"/>
</dbReference>
<dbReference type="GO" id="GO:0140737">
    <property type="term" value="C:encapsulin nanocompartment"/>
    <property type="evidence" value="ECO:0007669"/>
    <property type="project" value="UniProtKB-SubCell"/>
</dbReference>
<evidence type="ECO:0000256" key="1">
    <source>
        <dbReference type="ARBA" id="ARBA00022434"/>
    </source>
</evidence>
<dbReference type="AlphaFoldDB" id="A0AAX1TUX9"/>
<dbReference type="EMBL" id="LS483487">
    <property type="protein sequence ID" value="SQJ02404.1"/>
    <property type="molecule type" value="Genomic_DNA"/>
</dbReference>
<dbReference type="GO" id="GO:0006879">
    <property type="term" value="P:intracellular iron ion homeostasis"/>
    <property type="evidence" value="ECO:0007669"/>
    <property type="project" value="UniProtKB-KW"/>
</dbReference>
<evidence type="ECO:0000256" key="5">
    <source>
        <dbReference type="ARBA" id="ARBA00033787"/>
    </source>
</evidence>
<evidence type="ECO:0000256" key="6">
    <source>
        <dbReference type="SAM" id="MobiDB-lite"/>
    </source>
</evidence>
<keyword evidence="5" id="KW-1284">Encapsulin nanocompartment</keyword>
<dbReference type="GO" id="GO:0046872">
    <property type="term" value="F:metal ion binding"/>
    <property type="evidence" value="ECO:0007669"/>
    <property type="project" value="UniProtKB-KW"/>
</dbReference>